<evidence type="ECO:0000259" key="15">
    <source>
        <dbReference type="Pfam" id="PF00593"/>
    </source>
</evidence>
<keyword evidence="11 12" id="KW-0998">Cell outer membrane</keyword>
<evidence type="ECO:0000256" key="14">
    <source>
        <dbReference type="SAM" id="SignalP"/>
    </source>
</evidence>
<evidence type="ECO:0000313" key="17">
    <source>
        <dbReference type="EMBL" id="KIO44263.1"/>
    </source>
</evidence>
<dbReference type="InterPro" id="IPR010917">
    <property type="entry name" value="TonB_rcpt_CS"/>
</dbReference>
<dbReference type="EMBL" id="JPIU01000039">
    <property type="protein sequence ID" value="KIO44263.1"/>
    <property type="molecule type" value="Genomic_DNA"/>
</dbReference>
<comment type="caution">
    <text evidence="17">The sequence shown here is derived from an EMBL/GenBank/DDBJ whole genome shotgun (WGS) entry which is preliminary data.</text>
</comment>
<keyword evidence="5 12" id="KW-0812">Transmembrane</keyword>
<evidence type="ECO:0000256" key="11">
    <source>
        <dbReference type="ARBA" id="ARBA00023237"/>
    </source>
</evidence>
<dbReference type="PANTHER" id="PTHR32552:SF68">
    <property type="entry name" value="FERRICHROME OUTER MEMBRANE TRANSPORTER_PHAGE RECEPTOR"/>
    <property type="match status" value="1"/>
</dbReference>
<feature type="domain" description="TonB-dependent receptor plug" evidence="16">
    <location>
        <begin position="59"/>
        <end position="160"/>
    </location>
</feature>
<comment type="subcellular location">
    <subcellularLocation>
        <location evidence="1 12">Cell outer membrane</location>
        <topology evidence="1 12">Multi-pass membrane protein</topology>
    </subcellularLocation>
</comment>
<evidence type="ECO:0000256" key="13">
    <source>
        <dbReference type="RuleBase" id="RU003357"/>
    </source>
</evidence>
<evidence type="ECO:0000256" key="6">
    <source>
        <dbReference type="ARBA" id="ARBA00022729"/>
    </source>
</evidence>
<evidence type="ECO:0000256" key="7">
    <source>
        <dbReference type="ARBA" id="ARBA00023004"/>
    </source>
</evidence>
<keyword evidence="18" id="KW-1185">Reference proteome</keyword>
<name>A0A0C3MCX6_9PORP</name>
<evidence type="ECO:0000256" key="9">
    <source>
        <dbReference type="ARBA" id="ARBA00023077"/>
    </source>
</evidence>
<dbReference type="GO" id="GO:0009279">
    <property type="term" value="C:cell outer membrane"/>
    <property type="evidence" value="ECO:0007669"/>
    <property type="project" value="UniProtKB-SubCell"/>
</dbReference>
<dbReference type="PANTHER" id="PTHR32552">
    <property type="entry name" value="FERRICHROME IRON RECEPTOR-RELATED"/>
    <property type="match status" value="1"/>
</dbReference>
<gene>
    <name evidence="17" type="ORF">BA92_08590</name>
</gene>
<dbReference type="RefSeq" id="WP_041505173.1">
    <property type="nucleotide sequence ID" value="NZ_JPIU01000039.1"/>
</dbReference>
<keyword evidence="4" id="KW-0410">Iron transport</keyword>
<evidence type="ECO:0000256" key="2">
    <source>
        <dbReference type="ARBA" id="ARBA00022448"/>
    </source>
</evidence>
<dbReference type="PROSITE" id="PS52016">
    <property type="entry name" value="TONB_DEPENDENT_REC_3"/>
    <property type="match status" value="1"/>
</dbReference>
<sequence length="792" mass="89891">MKKVVVLTLLLLVCVGSLLAEDKDKRKKKSITDSIFNIEEATVLGKKKRMELMGLNVPLRFVPLNVSLLSAKVLERKGITEWVDAVRFLPGVRLGNQGGLWRRFYVGGSNMPAVLMVDGIRDDRQSINTFPLGDLASAESIEVLRGPAAILAGYGAMGGVINIVRKKASPEFLANARFSYERWDVKKVSLGFGGKLVGPVEYMANLHYATFGGWRRMSPQRLSGIATLGATLGKSRVDVAFGFEDDHYTVELGAAPYMPGDMVDMATDKVVMRKGDRHPTADFGQVYNDFANDSHSRKGYNIKLDYVYTFTNGLKLKEVFAFDHSYHRTSGVGSLSYKSAKTPFEGADYKYYTEKNGVREATYVDIDSLRRFGASGFFPRHDTYNNTLELTGDAEIASTKHHYAIGWNWSLFDMRQYCGWDNGDTYGPGTDVMLSVKNPELVQGYWIQNVSSIYLRKWYTNGIYFRDVFEWNDKWKFMASGRMDFYKRRMMANFPTIDGKSFDYDKKDMGKWANFHASAFTWHVGAVYFPRPELSIHIAHGSAFTPNTTTYRVNNIYLDKNGNSINPDKEGDQIFKPERDYSFETGVRYTFNEWLDASVNFSYIRRTNMVTNVGTREVEEEQGDGTLEVTKMTVNAQVGRADMKTLDMDVTARILPTLSLRGALCLSDYRIRSIRESSAFPEYKQTGKNMRTTGVPRTTFYVFADYTVPTGIFKALSFHLSGNFRDKIFRDVASRLYYPSLWLMDGGVFYTIKSHITLACNVNNIFNKEYFESSSPVQGTPRNYQLSVSYKF</sequence>
<evidence type="ECO:0000256" key="12">
    <source>
        <dbReference type="PROSITE-ProRule" id="PRU01360"/>
    </source>
</evidence>
<keyword evidence="6 14" id="KW-0732">Signal</keyword>
<feature type="chain" id="PRO_5002166865" evidence="14">
    <location>
        <begin position="21"/>
        <end position="792"/>
    </location>
</feature>
<dbReference type="InterPro" id="IPR012910">
    <property type="entry name" value="Plug_dom"/>
</dbReference>
<dbReference type="InterPro" id="IPR000531">
    <property type="entry name" value="Beta-barrel_TonB"/>
</dbReference>
<dbReference type="InterPro" id="IPR036942">
    <property type="entry name" value="Beta-barrel_TonB_sf"/>
</dbReference>
<reference evidence="17 18" key="1">
    <citation type="submission" date="2014-07" db="EMBL/GenBank/DDBJ databases">
        <title>Porphyromonadaceae bacterium OUH 308042 = ATCC BAA-2681 = DSM 28342 draft genome.</title>
        <authorList>
            <person name="Sydenham T.V."/>
            <person name="Hasman H."/>
            <person name="Justensen U.S."/>
        </authorList>
    </citation>
    <scope>NUCLEOTIDE SEQUENCE [LARGE SCALE GENOMIC DNA]</scope>
    <source>
        <strain evidence="17 18">OUH 308042</strain>
    </source>
</reference>
<dbReference type="Gene3D" id="2.170.130.10">
    <property type="entry name" value="TonB-dependent receptor, plug domain"/>
    <property type="match status" value="1"/>
</dbReference>
<keyword evidence="9 13" id="KW-0798">TonB box</keyword>
<feature type="signal peptide" evidence="14">
    <location>
        <begin position="1"/>
        <end position="20"/>
    </location>
</feature>
<dbReference type="InterPro" id="IPR037066">
    <property type="entry name" value="Plug_dom_sf"/>
</dbReference>
<keyword evidence="3 12" id="KW-1134">Transmembrane beta strand</keyword>
<dbReference type="Gene3D" id="2.40.170.20">
    <property type="entry name" value="TonB-dependent receptor, beta-barrel domain"/>
    <property type="match status" value="1"/>
</dbReference>
<keyword evidence="17" id="KW-0675">Receptor</keyword>
<evidence type="ECO:0000256" key="8">
    <source>
        <dbReference type="ARBA" id="ARBA00023065"/>
    </source>
</evidence>
<evidence type="ECO:0000256" key="3">
    <source>
        <dbReference type="ARBA" id="ARBA00022452"/>
    </source>
</evidence>
<evidence type="ECO:0000256" key="10">
    <source>
        <dbReference type="ARBA" id="ARBA00023136"/>
    </source>
</evidence>
<feature type="domain" description="TonB-dependent receptor-like beta-barrel" evidence="15">
    <location>
        <begin position="282"/>
        <end position="765"/>
    </location>
</feature>
<dbReference type="Pfam" id="PF07715">
    <property type="entry name" value="Plug"/>
    <property type="match status" value="1"/>
</dbReference>
<evidence type="ECO:0000256" key="1">
    <source>
        <dbReference type="ARBA" id="ARBA00004571"/>
    </source>
</evidence>
<keyword evidence="7" id="KW-0408">Iron</keyword>
<evidence type="ECO:0000256" key="5">
    <source>
        <dbReference type="ARBA" id="ARBA00022692"/>
    </source>
</evidence>
<comment type="similarity">
    <text evidence="12 13">Belongs to the TonB-dependent receptor family.</text>
</comment>
<dbReference type="AlphaFoldDB" id="A0A0C3MCX6"/>
<protein>
    <submittedName>
        <fullName evidence="17">TonB-dependent receptor</fullName>
    </submittedName>
</protein>
<dbReference type="InterPro" id="IPR039426">
    <property type="entry name" value="TonB-dep_rcpt-like"/>
</dbReference>
<organism evidence="17 18">
    <name type="scientific">Sanguibacteroides justesenii</name>
    <dbReference type="NCBI Taxonomy" id="1547597"/>
    <lineage>
        <taxon>Bacteria</taxon>
        <taxon>Pseudomonadati</taxon>
        <taxon>Bacteroidota</taxon>
        <taxon>Bacteroidia</taxon>
        <taxon>Bacteroidales</taxon>
        <taxon>Porphyromonadaceae</taxon>
        <taxon>Sanguibacteroides</taxon>
    </lineage>
</organism>
<dbReference type="Pfam" id="PF00593">
    <property type="entry name" value="TonB_dep_Rec_b-barrel"/>
    <property type="match status" value="1"/>
</dbReference>
<dbReference type="PROSITE" id="PS01156">
    <property type="entry name" value="TONB_DEPENDENT_REC_2"/>
    <property type="match status" value="1"/>
</dbReference>
<dbReference type="Proteomes" id="UP000031980">
    <property type="component" value="Unassembled WGS sequence"/>
</dbReference>
<evidence type="ECO:0000313" key="18">
    <source>
        <dbReference type="Proteomes" id="UP000031980"/>
    </source>
</evidence>
<dbReference type="SUPFAM" id="SSF56935">
    <property type="entry name" value="Porins"/>
    <property type="match status" value="1"/>
</dbReference>
<evidence type="ECO:0000259" key="16">
    <source>
        <dbReference type="Pfam" id="PF07715"/>
    </source>
</evidence>
<keyword evidence="10 12" id="KW-0472">Membrane</keyword>
<keyword evidence="2 12" id="KW-0813">Transport</keyword>
<keyword evidence="8" id="KW-0406">Ion transport</keyword>
<dbReference type="GO" id="GO:0015344">
    <property type="term" value="F:siderophore uptake transmembrane transporter activity"/>
    <property type="evidence" value="ECO:0007669"/>
    <property type="project" value="TreeGrafter"/>
</dbReference>
<accession>A0A0C3MCX6</accession>
<evidence type="ECO:0000256" key="4">
    <source>
        <dbReference type="ARBA" id="ARBA00022496"/>
    </source>
</evidence>
<proteinExistence type="inferred from homology"/>